<dbReference type="InterPro" id="IPR025645">
    <property type="entry name" value="DUF4349"/>
</dbReference>
<keyword evidence="2" id="KW-1133">Transmembrane helix</keyword>
<feature type="region of interest" description="Disordered" evidence="1">
    <location>
        <begin position="22"/>
        <end position="71"/>
    </location>
</feature>
<proteinExistence type="predicted"/>
<dbReference type="PROSITE" id="PS51257">
    <property type="entry name" value="PROKAR_LIPOPROTEIN"/>
    <property type="match status" value="1"/>
</dbReference>
<dbReference type="AlphaFoldDB" id="A0A265NFF6"/>
<feature type="domain" description="DUF4349" evidence="4">
    <location>
        <begin position="77"/>
        <end position="293"/>
    </location>
</feature>
<dbReference type="Proteomes" id="UP000216498">
    <property type="component" value="Unassembled WGS sequence"/>
</dbReference>
<organism evidence="5 6">
    <name type="scientific">Virgibacillus indicus</name>
    <dbReference type="NCBI Taxonomy" id="2024554"/>
    <lineage>
        <taxon>Bacteria</taxon>
        <taxon>Bacillati</taxon>
        <taxon>Bacillota</taxon>
        <taxon>Bacilli</taxon>
        <taxon>Bacillales</taxon>
        <taxon>Bacillaceae</taxon>
        <taxon>Virgibacillus</taxon>
    </lineage>
</organism>
<feature type="chain" id="PRO_5012085692" description="DUF4349 domain-containing protein" evidence="3">
    <location>
        <begin position="22"/>
        <end position="306"/>
    </location>
</feature>
<keyword evidence="2" id="KW-0472">Membrane</keyword>
<reference evidence="5 6" key="1">
    <citation type="submission" date="2017-08" db="EMBL/GenBank/DDBJ databases">
        <title>Virgibacillus indicus sp. nov. and Virgibacillus profoundi sp. nov, two moderately halophilic bacteria isolated from marine sediment by using the Microfluidic Streak Plate.</title>
        <authorList>
            <person name="Xu B."/>
            <person name="Hu B."/>
            <person name="Wang J."/>
            <person name="Zhu Y."/>
            <person name="Huang L."/>
            <person name="Du W."/>
            <person name="Huang Y."/>
        </authorList>
    </citation>
    <scope>NUCLEOTIDE SEQUENCE [LARGE SCALE GENOMIC DNA]</scope>
    <source>
        <strain evidence="5 6">IO3-P2-C2</strain>
    </source>
</reference>
<evidence type="ECO:0000256" key="3">
    <source>
        <dbReference type="SAM" id="SignalP"/>
    </source>
</evidence>
<dbReference type="Pfam" id="PF14257">
    <property type="entry name" value="DUF4349"/>
    <property type="match status" value="1"/>
</dbReference>
<keyword evidence="2" id="KW-0812">Transmembrane</keyword>
<accession>A0A265NFF6</accession>
<dbReference type="RefSeq" id="WP_094884271.1">
    <property type="nucleotide sequence ID" value="NZ_NPMS01000001.1"/>
</dbReference>
<evidence type="ECO:0000256" key="2">
    <source>
        <dbReference type="SAM" id="Phobius"/>
    </source>
</evidence>
<evidence type="ECO:0000313" key="6">
    <source>
        <dbReference type="Proteomes" id="UP000216498"/>
    </source>
</evidence>
<evidence type="ECO:0000256" key="1">
    <source>
        <dbReference type="SAM" id="MobiDB-lite"/>
    </source>
</evidence>
<evidence type="ECO:0000313" key="5">
    <source>
        <dbReference type="EMBL" id="OZU90561.1"/>
    </source>
</evidence>
<dbReference type="EMBL" id="NPMS01000001">
    <property type="protein sequence ID" value="OZU90561.1"/>
    <property type="molecule type" value="Genomic_DNA"/>
</dbReference>
<comment type="caution">
    <text evidence="5">The sequence shown here is derived from an EMBL/GenBank/DDBJ whole genome shotgun (WGS) entry which is preliminary data.</text>
</comment>
<sequence>MKKVILLMIFIALVVMITACSNDSESSDSSNEAAMEDSAGMEAERSAVGTDESSSDQQNSEDGSASSQEGEVIETNRKIIYTAFLHVEVKDYQQAENDIQAQTTDFGGYIVDSTMHVDSESGSSNGEITVRIPQEQFKDFVRLVEDGSSKVVESSISGEDVTEEYVDLESRLKSKRVVEDRLLSFMEQAGKTEDLLAISNDLAAVQEEIEQITGRMNYLENKADLATVTIYIQENNVKLSGINEDDLNTWEKTKQQFLKSINFLLSAFSGIVVFFIGNLPLLAILAGIGLFLLWLFKKRIRNRQRE</sequence>
<protein>
    <recommendedName>
        <fullName evidence="4">DUF4349 domain-containing protein</fullName>
    </recommendedName>
</protein>
<keyword evidence="6" id="KW-1185">Reference proteome</keyword>
<feature type="compositionally biased region" description="Low complexity" evidence="1">
    <location>
        <begin position="51"/>
        <end position="64"/>
    </location>
</feature>
<feature type="transmembrane region" description="Helical" evidence="2">
    <location>
        <begin position="263"/>
        <end position="296"/>
    </location>
</feature>
<feature type="compositionally biased region" description="Low complexity" evidence="1">
    <location>
        <begin position="22"/>
        <end position="38"/>
    </location>
</feature>
<keyword evidence="3" id="KW-0732">Signal</keyword>
<dbReference type="OrthoDB" id="5381491at2"/>
<feature type="signal peptide" evidence="3">
    <location>
        <begin position="1"/>
        <end position="21"/>
    </location>
</feature>
<name>A0A265NFF6_9BACI</name>
<evidence type="ECO:0000259" key="4">
    <source>
        <dbReference type="Pfam" id="PF14257"/>
    </source>
</evidence>
<gene>
    <name evidence="5" type="ORF">CIL03_05295</name>
</gene>